<comment type="subcellular location">
    <subcellularLocation>
        <location evidence="1">Cytoplasm</location>
    </subcellularLocation>
</comment>
<evidence type="ECO:0000313" key="7">
    <source>
        <dbReference type="Proteomes" id="UP000008335"/>
    </source>
</evidence>
<dbReference type="Gene3D" id="1.25.40.180">
    <property type="match status" value="3"/>
</dbReference>
<evidence type="ECO:0000256" key="2">
    <source>
        <dbReference type="ARBA" id="ARBA00022490"/>
    </source>
</evidence>
<dbReference type="SMART" id="SM00543">
    <property type="entry name" value="MIF4G"/>
    <property type="match status" value="3"/>
</dbReference>
<feature type="coiled-coil region" evidence="3">
    <location>
        <begin position="243"/>
        <end position="270"/>
    </location>
</feature>
<dbReference type="Proteomes" id="UP000008335">
    <property type="component" value="Unassembled WGS sequence"/>
</dbReference>
<reference evidence="6" key="2">
    <citation type="submission" date="2005-07" db="EMBL/GenBank/DDBJ databases">
        <title>Annotation of the Saccharomyces cerevisiae RM11-1a Genome.</title>
        <authorList>
            <consortium name="The Broad Institute Genome Sequencing Platform"/>
            <person name="Birren B."/>
            <person name="Lander E."/>
            <person name="Galagan J."/>
            <person name="Nusbaum C."/>
            <person name="Devon K."/>
            <person name="Cuomo C."/>
            <person name="Jaffe D."/>
            <person name="Butler J."/>
            <person name="Alvarez P."/>
            <person name="Gnerre S."/>
            <person name="Grabherr M."/>
            <person name="Kleber M."/>
            <person name="Mauceli E."/>
            <person name="Brockman W."/>
            <person name="MacCallum I.A."/>
            <person name="Rounsley S."/>
            <person name="Young S."/>
            <person name="LaButti K."/>
            <person name="Pushparaj V."/>
            <person name="DeCaprio D."/>
            <person name="Crawford M."/>
            <person name="Koehrsen M."/>
            <person name="Engels R."/>
            <person name="Montgomery P."/>
            <person name="Pearson M."/>
            <person name="Howarth C."/>
            <person name="Larson L."/>
            <person name="Luoma S."/>
            <person name="White J."/>
            <person name="O'Leary S."/>
            <person name="Kodira C."/>
            <person name="Zeng Q."/>
            <person name="Yandava C."/>
            <person name="Alvarado L."/>
            <person name="Pratt S."/>
            <person name="Kruglyak L."/>
        </authorList>
    </citation>
    <scope>NUCLEOTIDE SEQUENCE</scope>
    <source>
        <strain evidence="6">RM11-1a</strain>
    </source>
</reference>
<dbReference type="InterPro" id="IPR039762">
    <property type="entry name" value="Nmd2/UPF2"/>
</dbReference>
<dbReference type="FunFam" id="1.25.40.180:FF:000081">
    <property type="entry name" value="Nonsense-mediated mRNA decay protein 2"/>
    <property type="match status" value="1"/>
</dbReference>
<keyword evidence="7" id="KW-1185">Reference proteome</keyword>
<evidence type="ECO:0000313" key="6">
    <source>
        <dbReference type="EMBL" id="EDV09126.1"/>
    </source>
</evidence>
<dbReference type="GO" id="GO:0035145">
    <property type="term" value="C:exon-exon junction complex"/>
    <property type="evidence" value="ECO:0007669"/>
    <property type="project" value="TreeGrafter"/>
</dbReference>
<organism evidence="6 7">
    <name type="scientific">Saccharomyces cerevisiae (strain RM11-1a)</name>
    <name type="common">Baker's yeast</name>
    <dbReference type="NCBI Taxonomy" id="285006"/>
    <lineage>
        <taxon>Eukaryota</taxon>
        <taxon>Fungi</taxon>
        <taxon>Dikarya</taxon>
        <taxon>Ascomycota</taxon>
        <taxon>Saccharomycotina</taxon>
        <taxon>Saccharomycetes</taxon>
        <taxon>Saccharomycetales</taxon>
        <taxon>Saccharomycetaceae</taxon>
        <taxon>Saccharomyces</taxon>
    </lineage>
</organism>
<dbReference type="InterPro" id="IPR003890">
    <property type="entry name" value="MIF4G-like_typ-3"/>
</dbReference>
<dbReference type="FunFam" id="1.25.40.180:FF:000104">
    <property type="entry name" value="Nonsense-mediated mRNA decay protein 2"/>
    <property type="match status" value="1"/>
</dbReference>
<feature type="domain" description="MIF4G" evidence="5">
    <location>
        <begin position="578"/>
        <end position="818"/>
    </location>
</feature>
<feature type="compositionally biased region" description="Acidic residues" evidence="4">
    <location>
        <begin position="841"/>
        <end position="866"/>
    </location>
</feature>
<name>B3LSJ5_YEAS1</name>
<protein>
    <submittedName>
        <fullName evidence="6">Nonsense-mediated mRNA decay protein 2</fullName>
    </submittedName>
</protein>
<keyword evidence="2" id="KW-0963">Cytoplasm</keyword>
<evidence type="ECO:0000259" key="5">
    <source>
        <dbReference type="SMART" id="SM00543"/>
    </source>
</evidence>
<dbReference type="GO" id="GO:0003723">
    <property type="term" value="F:RNA binding"/>
    <property type="evidence" value="ECO:0007669"/>
    <property type="project" value="InterPro"/>
</dbReference>
<dbReference type="SUPFAM" id="SSF48371">
    <property type="entry name" value="ARM repeat"/>
    <property type="match status" value="2"/>
</dbReference>
<accession>B3LSJ5</accession>
<dbReference type="AlphaFoldDB" id="B3LSJ5"/>
<evidence type="ECO:0000256" key="4">
    <source>
        <dbReference type="SAM" id="MobiDB-lite"/>
    </source>
</evidence>
<reference evidence="6" key="1">
    <citation type="submission" date="2005-03" db="EMBL/GenBank/DDBJ databases">
        <authorList>
            <person name="Giovannoni S.J."/>
            <person name="Cho J.-C."/>
            <person name="Ferriera S."/>
            <person name="Johnson J."/>
            <person name="Kravitz S."/>
            <person name="Halpern A."/>
            <person name="Remington K."/>
            <person name="Beeson K."/>
            <person name="Tran B."/>
            <person name="Rogers Y.-H."/>
            <person name="Friedman R."/>
            <person name="Venter J.C."/>
        </authorList>
    </citation>
    <scope>NUCLEOTIDE SEQUENCE</scope>
    <source>
        <strain evidence="6">RM11-1a</strain>
    </source>
</reference>
<gene>
    <name evidence="6" type="ORF">SCRG_04789</name>
</gene>
<evidence type="ECO:0000256" key="3">
    <source>
        <dbReference type="SAM" id="Coils"/>
    </source>
</evidence>
<dbReference type="GO" id="GO:0000184">
    <property type="term" value="P:nuclear-transcribed mRNA catabolic process, nonsense-mediated decay"/>
    <property type="evidence" value="ECO:0007669"/>
    <property type="project" value="InterPro"/>
</dbReference>
<dbReference type="PANTHER" id="PTHR12839:SF7">
    <property type="entry name" value="REGULATOR OF NONSENSE TRANSCRIPTS 2"/>
    <property type="match status" value="1"/>
</dbReference>
<dbReference type="OrthoDB" id="27832at2759"/>
<dbReference type="InterPro" id="IPR007193">
    <property type="entry name" value="Upf2/Nmd2_C"/>
</dbReference>
<feature type="compositionally biased region" description="Acidic residues" evidence="4">
    <location>
        <begin position="885"/>
        <end position="942"/>
    </location>
</feature>
<dbReference type="GO" id="GO:0005737">
    <property type="term" value="C:cytoplasm"/>
    <property type="evidence" value="ECO:0007669"/>
    <property type="project" value="UniProtKB-SubCell"/>
</dbReference>
<sequence>MDDGRKKELHDLNTRAWNGEEVFPLKSKKLDSSIKRNTGFIKKLKKGFVKGSESSLLKDLSEASLEKYLSEIIVTVTECLLNVLNKNDDVIAAVEIISGLHQRFNGRFTSPLLGAFLQAFENPSVDIESERDELQRITRVKGNLRVFTELYLVGVFRTLDDIESKDAIPNFLQKKTGRKDPLLFSILREILNYKFKLGFTTTIATAFIKKFAPLFRDDDNSWDDLIYDSKLKGALQSLFKNFIDATFARATELHKKVNKLQREHQKCQIRTGKLRDEYVEEYDKLLPIFIRFKTSAITLGEFFKLEIPELEGASNDDLKETASPMITNQILPPNQRLWENEDTRKFYEILPDISKTVEESQSSKTEKDSNVNSKNINLFFTDLEMADCKDIIDDLSNRYWSSYLDNKATRNRILKFFMETQDWSKLPVYSRFIATNSKYMPEIVSEFINYLDNGFRSQLHSNKINVKNIIFFSEMIKFQLIPSFMIFHKIRTLIMNMQVPNNVEILTVLLEHSGKFLLNKPEYKELMEKMVQLIKDKKNDRQLNMNMKGALENIITLLYPPSVKSLNVTVKTITPEQQFYRILIRSELSSLDFKHIVKLVRKAHWDDVAIQKVLFSLFSKPHKISYQNIPLLTKVLGGLYSYRRDFVIRCIDQVLENIERGLEINDYGQNMHRISNVRYLTEIFNFEMIKSDVLLDTIYHIIRFGHINNQPNPFYLNDSDPPDNYFRIQLVTTILLNINRTPAAFTKKCKLLLRFFEYYTFIKEQPLPKETEFRVSSTFKKYENIFGNTKFERSENLVESASRLESLLKSLNAIKSKDDRVKGSSASIHNGKESAVPIESITEDDEDEDDENDDGVDLLGEDEDAEISTPNTESAPGKHQAKQDESEDEDDEDDDEDDDDDDDDDDGEEGDEDDDEDDDDEDDDDEEEEEDSDSDLEYGGDLDADRDIEMKRMYEEYERKLKDEEERKAEEELERQFQKMMQESIDARKSEKVVASKIPVISKPVSVQKPLLLKKSEEPSSSKETYEELSKPKKIAFTFLTKSGKKTQSRILQLPTDVKFVSDVLEEEEKLKTERNKIKKIVLKRSFD</sequence>
<dbReference type="FunFam" id="1.25.40.180:FF:000094">
    <property type="entry name" value="Nonsense-mediated mRNA decay protein 2"/>
    <property type="match status" value="1"/>
</dbReference>
<dbReference type="PANTHER" id="PTHR12839">
    <property type="entry name" value="NONSENSE-MEDIATED MRNA DECAY PROTEIN 2 UP-FRAMESHIFT SUPPRESSOR 2"/>
    <property type="match status" value="1"/>
</dbReference>
<proteinExistence type="predicted"/>
<keyword evidence="3" id="KW-0175">Coiled coil</keyword>
<dbReference type="HOGENOM" id="CLU_002633_1_0_1"/>
<feature type="domain" description="MIF4G" evidence="5">
    <location>
        <begin position="373"/>
        <end position="561"/>
    </location>
</feature>
<feature type="domain" description="MIF4G" evidence="5">
    <location>
        <begin position="34"/>
        <end position="245"/>
    </location>
</feature>
<dbReference type="InterPro" id="IPR016024">
    <property type="entry name" value="ARM-type_fold"/>
</dbReference>
<dbReference type="EMBL" id="CH408053">
    <property type="protein sequence ID" value="EDV09126.1"/>
    <property type="molecule type" value="Genomic_DNA"/>
</dbReference>
<dbReference type="Pfam" id="PF02854">
    <property type="entry name" value="MIF4G"/>
    <property type="match status" value="3"/>
</dbReference>
<feature type="region of interest" description="Disordered" evidence="4">
    <location>
        <begin position="819"/>
        <end position="950"/>
    </location>
</feature>
<evidence type="ECO:0000256" key="1">
    <source>
        <dbReference type="ARBA" id="ARBA00004496"/>
    </source>
</evidence>
<dbReference type="Pfam" id="PF04050">
    <property type="entry name" value="Upf2"/>
    <property type="match status" value="1"/>
</dbReference>